<keyword evidence="2" id="KW-1185">Reference proteome</keyword>
<feature type="region of interest" description="Disordered" evidence="1">
    <location>
        <begin position="176"/>
        <end position="205"/>
    </location>
</feature>
<organism evidence="2 3">
    <name type="scientific">Drosophila hydei</name>
    <name type="common">Fruit fly</name>
    <dbReference type="NCBI Taxonomy" id="7224"/>
    <lineage>
        <taxon>Eukaryota</taxon>
        <taxon>Metazoa</taxon>
        <taxon>Ecdysozoa</taxon>
        <taxon>Arthropoda</taxon>
        <taxon>Hexapoda</taxon>
        <taxon>Insecta</taxon>
        <taxon>Pterygota</taxon>
        <taxon>Neoptera</taxon>
        <taxon>Endopterygota</taxon>
        <taxon>Diptera</taxon>
        <taxon>Brachycera</taxon>
        <taxon>Muscomorpha</taxon>
        <taxon>Ephydroidea</taxon>
        <taxon>Drosophilidae</taxon>
        <taxon>Drosophila</taxon>
    </lineage>
</organism>
<dbReference type="OrthoDB" id="7859737at2759"/>
<dbReference type="KEGG" id="dhe:111600093"/>
<dbReference type="RefSeq" id="XP_023171800.2">
    <property type="nucleotide sequence ID" value="XM_023316032.2"/>
</dbReference>
<sequence>MGNIFYAHGYRNAPRETVATHGSPLRNTFKNTYDGSLSPQFLRSYLTAAKISSTTVTKTTVSSDQSYRPTITYPDFKKQPDYNLNLDHNTQPGYQIASDYQIQSDYKNRTICKKNKNIASAADESKIINVAQPSKAVEDTLANSMSKIDQPYRPYQPYVTHTYFTLDDVILPYIPEPNSTSKSKQENRSQFEPEKENEDKASSTSETLNTLFDMDIFNIEPITSTTAIITTTSTASTTTTTTTAEAPQTTFSPKTKNDFYTEPIQLATSSPTEALATPNTTSNFKNWNSTLNLSPRKILKLDKFNNNACENCRKSQLAAKNVTLNNLAKQTEETKLETSKKRSSILLKKNDGIEGISQFPI</sequence>
<evidence type="ECO:0000313" key="3">
    <source>
        <dbReference type="RefSeq" id="XP_023171800.2"/>
    </source>
</evidence>
<dbReference type="GeneID" id="111600093"/>
<gene>
    <name evidence="3" type="primary">LOC111600093</name>
</gene>
<protein>
    <submittedName>
        <fullName evidence="3">Uncharacterized protein LOC111600093</fullName>
    </submittedName>
</protein>
<reference evidence="3" key="1">
    <citation type="submission" date="2025-08" db="UniProtKB">
        <authorList>
            <consortium name="RefSeq"/>
        </authorList>
    </citation>
    <scope>IDENTIFICATION</scope>
    <source>
        <strain evidence="3">15085-1641.00</strain>
        <tissue evidence="3">Whole body</tissue>
    </source>
</reference>
<name>A0A6J1LWY1_DROHY</name>
<accession>A0A6J1LWY1</accession>
<dbReference type="AlphaFoldDB" id="A0A6J1LWY1"/>
<evidence type="ECO:0000313" key="2">
    <source>
        <dbReference type="Proteomes" id="UP000504633"/>
    </source>
</evidence>
<dbReference type="Proteomes" id="UP000504633">
    <property type="component" value="Unplaced"/>
</dbReference>
<proteinExistence type="predicted"/>
<evidence type="ECO:0000256" key="1">
    <source>
        <dbReference type="SAM" id="MobiDB-lite"/>
    </source>
</evidence>
<feature type="compositionally biased region" description="Basic and acidic residues" evidence="1">
    <location>
        <begin position="183"/>
        <end position="201"/>
    </location>
</feature>